<organism evidence="11 12">
    <name type="scientific">Oceanipulchritudo coccoides</name>
    <dbReference type="NCBI Taxonomy" id="2706888"/>
    <lineage>
        <taxon>Bacteria</taxon>
        <taxon>Pseudomonadati</taxon>
        <taxon>Verrucomicrobiota</taxon>
        <taxon>Opitutia</taxon>
        <taxon>Puniceicoccales</taxon>
        <taxon>Oceanipulchritudinaceae</taxon>
        <taxon>Oceanipulchritudo</taxon>
    </lineage>
</organism>
<keyword evidence="12" id="KW-1185">Reference proteome</keyword>
<dbReference type="UniPathway" id="UPA00085"/>
<keyword evidence="5 10" id="KW-1133">Transmembrane helix</keyword>
<comment type="pathway">
    <text evidence="10">Lipid metabolism; phospholipid metabolism.</text>
</comment>
<keyword evidence="8 10" id="KW-0594">Phospholipid biosynthesis</keyword>
<comment type="caution">
    <text evidence="11">The sequence shown here is derived from an EMBL/GenBank/DDBJ whole genome shotgun (WGS) entry which is preliminary data.</text>
</comment>
<gene>
    <name evidence="10 11" type="primary">plsY</name>
    <name evidence="11" type="ORF">G0Q06_05100</name>
</gene>
<keyword evidence="4 10" id="KW-0812">Transmembrane</keyword>
<dbReference type="PANTHER" id="PTHR30309">
    <property type="entry name" value="INNER MEMBRANE PROTEIN YGIH"/>
    <property type="match status" value="1"/>
</dbReference>
<evidence type="ECO:0000313" key="11">
    <source>
        <dbReference type="EMBL" id="NDV61821.1"/>
    </source>
</evidence>
<evidence type="ECO:0000313" key="12">
    <source>
        <dbReference type="Proteomes" id="UP000478417"/>
    </source>
</evidence>
<evidence type="ECO:0000256" key="5">
    <source>
        <dbReference type="ARBA" id="ARBA00022989"/>
    </source>
</evidence>
<keyword evidence="7 10" id="KW-0472">Membrane</keyword>
<comment type="subunit">
    <text evidence="10">Probably interacts with PlsX.</text>
</comment>
<dbReference type="Proteomes" id="UP000478417">
    <property type="component" value="Unassembled WGS sequence"/>
</dbReference>
<comment type="subcellular location">
    <subcellularLocation>
        <location evidence="10">Cell membrane</location>
        <topology evidence="10">Multi-pass membrane protein</topology>
    </subcellularLocation>
</comment>
<keyword evidence="1 10" id="KW-1003">Cell membrane</keyword>
<dbReference type="EC" id="2.3.1.275" evidence="10"/>
<comment type="catalytic activity">
    <reaction evidence="10">
        <text>an acyl phosphate + sn-glycerol 3-phosphate = a 1-acyl-sn-glycero-3-phosphate + phosphate</text>
        <dbReference type="Rhea" id="RHEA:34075"/>
        <dbReference type="ChEBI" id="CHEBI:43474"/>
        <dbReference type="ChEBI" id="CHEBI:57597"/>
        <dbReference type="ChEBI" id="CHEBI:57970"/>
        <dbReference type="ChEBI" id="CHEBI:59918"/>
        <dbReference type="EC" id="2.3.1.275"/>
    </reaction>
</comment>
<keyword evidence="2 10" id="KW-0444">Lipid biosynthesis</keyword>
<name>A0A6B2LYQ2_9BACT</name>
<proteinExistence type="inferred from homology"/>
<dbReference type="GO" id="GO:0043772">
    <property type="term" value="F:acyl-phosphate glycerol-3-phosphate acyltransferase activity"/>
    <property type="evidence" value="ECO:0007669"/>
    <property type="project" value="UniProtKB-UniRule"/>
</dbReference>
<dbReference type="EMBL" id="JAAGNX010000001">
    <property type="protein sequence ID" value="NDV61821.1"/>
    <property type="molecule type" value="Genomic_DNA"/>
</dbReference>
<evidence type="ECO:0000256" key="1">
    <source>
        <dbReference type="ARBA" id="ARBA00022475"/>
    </source>
</evidence>
<keyword evidence="6 10" id="KW-0443">Lipid metabolism</keyword>
<evidence type="ECO:0000256" key="10">
    <source>
        <dbReference type="HAMAP-Rule" id="MF_01043"/>
    </source>
</evidence>
<protein>
    <recommendedName>
        <fullName evidence="10">Glycerol-3-phosphate acyltransferase</fullName>
    </recommendedName>
    <alternativeName>
        <fullName evidence="10">Acyl-PO4 G3P acyltransferase</fullName>
    </alternativeName>
    <alternativeName>
        <fullName evidence="10">Acyl-phosphate--glycerol-3-phosphate acyltransferase</fullName>
    </alternativeName>
    <alternativeName>
        <fullName evidence="10">G3P acyltransferase</fullName>
        <shortName evidence="10">GPAT</shortName>
        <ecNumber evidence="10">2.3.1.275</ecNumber>
    </alternativeName>
    <alternativeName>
        <fullName evidence="10">Lysophosphatidic acid synthase</fullName>
        <shortName evidence="10">LPA synthase</shortName>
    </alternativeName>
</protein>
<evidence type="ECO:0000256" key="7">
    <source>
        <dbReference type="ARBA" id="ARBA00023136"/>
    </source>
</evidence>
<comment type="similarity">
    <text evidence="10">Belongs to the PlsY family.</text>
</comment>
<evidence type="ECO:0000256" key="2">
    <source>
        <dbReference type="ARBA" id="ARBA00022516"/>
    </source>
</evidence>
<feature type="transmembrane region" description="Helical" evidence="10">
    <location>
        <begin position="55"/>
        <end position="74"/>
    </location>
</feature>
<evidence type="ECO:0000256" key="6">
    <source>
        <dbReference type="ARBA" id="ARBA00023098"/>
    </source>
</evidence>
<feature type="transmembrane region" description="Helical" evidence="10">
    <location>
        <begin position="169"/>
        <end position="187"/>
    </location>
</feature>
<sequence>MNAYVISLFSLLAGYLIGSISFAVLITRAKGVDIFSVGSGNPGATNVLRVLGKPYGYTCFLLDAFKGVAAVLIGRGLSLQAGLDPQLLGIIGLLGAILGHSFSLFLKFKGGKGVATTVGGLFTLLPLVMLIGAILWLIVFLISRYVSLASLVLGVSLPVSAFFLKSDQASFWLCVFLAILILVRHRANIQRLLAGTENRAGRSRKS</sequence>
<evidence type="ECO:0000256" key="4">
    <source>
        <dbReference type="ARBA" id="ARBA00022692"/>
    </source>
</evidence>
<dbReference type="GO" id="GO:0005886">
    <property type="term" value="C:plasma membrane"/>
    <property type="evidence" value="ECO:0007669"/>
    <property type="project" value="UniProtKB-SubCell"/>
</dbReference>
<evidence type="ECO:0000256" key="9">
    <source>
        <dbReference type="ARBA" id="ARBA00023264"/>
    </source>
</evidence>
<dbReference type="PANTHER" id="PTHR30309:SF0">
    <property type="entry name" value="GLYCEROL-3-PHOSPHATE ACYLTRANSFERASE-RELATED"/>
    <property type="match status" value="1"/>
</dbReference>
<feature type="transmembrane region" description="Helical" evidence="10">
    <location>
        <begin position="86"/>
        <end position="106"/>
    </location>
</feature>
<dbReference type="GO" id="GO:0008654">
    <property type="term" value="P:phospholipid biosynthetic process"/>
    <property type="evidence" value="ECO:0007669"/>
    <property type="project" value="UniProtKB-UniRule"/>
</dbReference>
<comment type="function">
    <text evidence="10">Catalyzes the transfer of an acyl group from acyl-phosphate (acyl-PO(4)) to glycerol-3-phosphate (G3P) to form lysophosphatidic acid (LPA). This enzyme utilizes acyl-phosphate as fatty acyl donor, but not acyl-CoA or acyl-ACP.</text>
</comment>
<dbReference type="Pfam" id="PF02660">
    <property type="entry name" value="G3P_acyltransf"/>
    <property type="match status" value="1"/>
</dbReference>
<dbReference type="RefSeq" id="WP_163963087.1">
    <property type="nucleotide sequence ID" value="NZ_JAAGNX010000001.1"/>
</dbReference>
<dbReference type="HAMAP" id="MF_01043">
    <property type="entry name" value="PlsY"/>
    <property type="match status" value="1"/>
</dbReference>
<reference evidence="11 12" key="1">
    <citation type="submission" date="2020-02" db="EMBL/GenBank/DDBJ databases">
        <title>Albibacoteraceae fam. nov., the first described family within the subdivision 4 Verrucomicrobia.</title>
        <authorList>
            <person name="Xi F."/>
        </authorList>
    </citation>
    <scope>NUCLEOTIDE SEQUENCE [LARGE SCALE GENOMIC DNA]</scope>
    <source>
        <strain evidence="11 12">CK1056</strain>
    </source>
</reference>
<dbReference type="NCBIfam" id="TIGR00023">
    <property type="entry name" value="glycerol-3-phosphate 1-O-acyltransferase PlsY"/>
    <property type="match status" value="1"/>
</dbReference>
<keyword evidence="9 10" id="KW-1208">Phospholipid metabolism</keyword>
<dbReference type="AlphaFoldDB" id="A0A6B2LYQ2"/>
<keyword evidence="3 10" id="KW-0808">Transferase</keyword>
<keyword evidence="11" id="KW-0012">Acyltransferase</keyword>
<feature type="transmembrane region" description="Helical" evidence="10">
    <location>
        <begin position="118"/>
        <end position="138"/>
    </location>
</feature>
<evidence type="ECO:0000256" key="3">
    <source>
        <dbReference type="ARBA" id="ARBA00022679"/>
    </source>
</evidence>
<dbReference type="InterPro" id="IPR003811">
    <property type="entry name" value="G3P_acylTferase_PlsY"/>
</dbReference>
<accession>A0A6B2LYQ2</accession>
<dbReference type="SMART" id="SM01207">
    <property type="entry name" value="G3P_acyltransf"/>
    <property type="match status" value="1"/>
</dbReference>
<evidence type="ECO:0000256" key="8">
    <source>
        <dbReference type="ARBA" id="ARBA00023209"/>
    </source>
</evidence>